<sequence>MPSDSVHGCWITAVCVLQDGKVLVADRYNKNVKLLNQQHQVISHWSSTAYPRDMCLITPSEAAVVANCKWTHEVQFIRVRQSMLSSGIKFQLQHSCM</sequence>
<gene>
    <name evidence="1" type="ORF">DPMN_130588</name>
</gene>
<dbReference type="AlphaFoldDB" id="A0A9D4JYI5"/>
<evidence type="ECO:0000313" key="1">
    <source>
        <dbReference type="EMBL" id="KAH3828606.1"/>
    </source>
</evidence>
<protein>
    <submittedName>
        <fullName evidence="1">Uncharacterized protein</fullName>
    </submittedName>
</protein>
<keyword evidence="2" id="KW-1185">Reference proteome</keyword>
<dbReference type="Gene3D" id="2.120.10.30">
    <property type="entry name" value="TolB, C-terminal domain"/>
    <property type="match status" value="1"/>
</dbReference>
<accession>A0A9D4JYI5</accession>
<proteinExistence type="predicted"/>
<organism evidence="1 2">
    <name type="scientific">Dreissena polymorpha</name>
    <name type="common">Zebra mussel</name>
    <name type="synonym">Mytilus polymorpha</name>
    <dbReference type="NCBI Taxonomy" id="45954"/>
    <lineage>
        <taxon>Eukaryota</taxon>
        <taxon>Metazoa</taxon>
        <taxon>Spiralia</taxon>
        <taxon>Lophotrochozoa</taxon>
        <taxon>Mollusca</taxon>
        <taxon>Bivalvia</taxon>
        <taxon>Autobranchia</taxon>
        <taxon>Heteroconchia</taxon>
        <taxon>Euheterodonta</taxon>
        <taxon>Imparidentia</taxon>
        <taxon>Neoheterodontei</taxon>
        <taxon>Myida</taxon>
        <taxon>Dreissenoidea</taxon>
        <taxon>Dreissenidae</taxon>
        <taxon>Dreissena</taxon>
    </lineage>
</organism>
<dbReference type="InterPro" id="IPR011042">
    <property type="entry name" value="6-blade_b-propeller_TolB-like"/>
</dbReference>
<reference evidence="1" key="2">
    <citation type="submission" date="2020-11" db="EMBL/GenBank/DDBJ databases">
        <authorList>
            <person name="McCartney M.A."/>
            <person name="Auch B."/>
            <person name="Kono T."/>
            <person name="Mallez S."/>
            <person name="Becker A."/>
            <person name="Gohl D.M."/>
            <person name="Silverstein K.A.T."/>
            <person name="Koren S."/>
            <person name="Bechman K.B."/>
            <person name="Herman A."/>
            <person name="Abrahante J.E."/>
            <person name="Garbe J."/>
        </authorList>
    </citation>
    <scope>NUCLEOTIDE SEQUENCE</scope>
    <source>
        <strain evidence="1">Duluth1</strain>
        <tissue evidence="1">Whole animal</tissue>
    </source>
</reference>
<name>A0A9D4JYI5_DREPO</name>
<comment type="caution">
    <text evidence="1">The sequence shown here is derived from an EMBL/GenBank/DDBJ whole genome shotgun (WGS) entry which is preliminary data.</text>
</comment>
<dbReference type="Proteomes" id="UP000828390">
    <property type="component" value="Unassembled WGS sequence"/>
</dbReference>
<evidence type="ECO:0000313" key="2">
    <source>
        <dbReference type="Proteomes" id="UP000828390"/>
    </source>
</evidence>
<dbReference type="SUPFAM" id="SSF101898">
    <property type="entry name" value="NHL repeat"/>
    <property type="match status" value="1"/>
</dbReference>
<dbReference type="EMBL" id="JAIWYP010000005">
    <property type="protein sequence ID" value="KAH3828606.1"/>
    <property type="molecule type" value="Genomic_DNA"/>
</dbReference>
<reference evidence="1" key="1">
    <citation type="journal article" date="2019" name="bioRxiv">
        <title>The Genome of the Zebra Mussel, Dreissena polymorpha: A Resource for Invasive Species Research.</title>
        <authorList>
            <person name="McCartney M.A."/>
            <person name="Auch B."/>
            <person name="Kono T."/>
            <person name="Mallez S."/>
            <person name="Zhang Y."/>
            <person name="Obille A."/>
            <person name="Becker A."/>
            <person name="Abrahante J.E."/>
            <person name="Garbe J."/>
            <person name="Badalamenti J.P."/>
            <person name="Herman A."/>
            <person name="Mangelson H."/>
            <person name="Liachko I."/>
            <person name="Sullivan S."/>
            <person name="Sone E.D."/>
            <person name="Koren S."/>
            <person name="Silverstein K.A.T."/>
            <person name="Beckman K.B."/>
            <person name="Gohl D.M."/>
        </authorList>
    </citation>
    <scope>NUCLEOTIDE SEQUENCE</scope>
    <source>
        <strain evidence="1">Duluth1</strain>
        <tissue evidence="1">Whole animal</tissue>
    </source>
</reference>